<comment type="similarity">
    <text evidence="1">Belongs to the TIM50 family.</text>
</comment>
<keyword evidence="1" id="KW-0811">Translocation</keyword>
<comment type="caution">
    <text evidence="3">The sequence shown here is derived from an EMBL/GenBank/DDBJ whole genome shotgun (WGS) entry which is preliminary data.</text>
</comment>
<name>A0A9D4UV41_ADICA</name>
<keyword evidence="1" id="KW-0809">Transit peptide</keyword>
<organism evidence="3 4">
    <name type="scientific">Adiantum capillus-veneris</name>
    <name type="common">Maidenhair fern</name>
    <dbReference type="NCBI Taxonomy" id="13818"/>
    <lineage>
        <taxon>Eukaryota</taxon>
        <taxon>Viridiplantae</taxon>
        <taxon>Streptophyta</taxon>
        <taxon>Embryophyta</taxon>
        <taxon>Tracheophyta</taxon>
        <taxon>Polypodiopsida</taxon>
        <taxon>Polypodiidae</taxon>
        <taxon>Polypodiales</taxon>
        <taxon>Pteridineae</taxon>
        <taxon>Pteridaceae</taxon>
        <taxon>Vittarioideae</taxon>
        <taxon>Adiantum</taxon>
    </lineage>
</organism>
<proteinExistence type="inferred from homology"/>
<keyword evidence="1" id="KW-0653">Protein transport</keyword>
<evidence type="ECO:0000256" key="1">
    <source>
        <dbReference type="RuleBase" id="RU365079"/>
    </source>
</evidence>
<evidence type="ECO:0000313" key="4">
    <source>
        <dbReference type="Proteomes" id="UP000886520"/>
    </source>
</evidence>
<evidence type="ECO:0000259" key="2">
    <source>
        <dbReference type="PROSITE" id="PS50969"/>
    </source>
</evidence>
<protein>
    <recommendedName>
        <fullName evidence="1">Mitochondrial import inner membrane translocase subunit TIM50</fullName>
    </recommendedName>
</protein>
<feature type="domain" description="FCP1 homology" evidence="2">
    <location>
        <begin position="1"/>
        <end position="88"/>
    </location>
</feature>
<dbReference type="InterPro" id="IPR004274">
    <property type="entry name" value="FCP1_dom"/>
</dbReference>
<dbReference type="Proteomes" id="UP000886520">
    <property type="component" value="Chromosome 10"/>
</dbReference>
<dbReference type="InterPro" id="IPR023214">
    <property type="entry name" value="HAD_sf"/>
</dbReference>
<reference evidence="3" key="1">
    <citation type="submission" date="2021-01" db="EMBL/GenBank/DDBJ databases">
        <title>Adiantum capillus-veneris genome.</title>
        <authorList>
            <person name="Fang Y."/>
            <person name="Liao Q."/>
        </authorList>
    </citation>
    <scope>NUCLEOTIDE SEQUENCE</scope>
    <source>
        <strain evidence="3">H3</strain>
        <tissue evidence="3">Leaf</tissue>
    </source>
</reference>
<dbReference type="SUPFAM" id="SSF56784">
    <property type="entry name" value="HAD-like"/>
    <property type="match status" value="1"/>
</dbReference>
<dbReference type="SMART" id="SM00577">
    <property type="entry name" value="CPDc"/>
    <property type="match status" value="1"/>
</dbReference>
<dbReference type="Gene3D" id="3.40.50.1000">
    <property type="entry name" value="HAD superfamily/HAD-like"/>
    <property type="match status" value="1"/>
</dbReference>
<dbReference type="Pfam" id="PF03031">
    <property type="entry name" value="NIF"/>
    <property type="match status" value="1"/>
</dbReference>
<dbReference type="PROSITE" id="PS50969">
    <property type="entry name" value="FCP1"/>
    <property type="match status" value="1"/>
</dbReference>
<keyword evidence="4" id="KW-1185">Reference proteome</keyword>
<sequence length="88" mass="10152">MWSASRIELRSLFEVVAFTSYDQHMADKVFDVLDPAGTRFNHRLYAGSCKQFGLKDLSVLGRPTGRVIIIDDSYKKCILNPDNWHNKF</sequence>
<dbReference type="GO" id="GO:0005744">
    <property type="term" value="C:TIM23 mitochondrial import inner membrane translocase complex"/>
    <property type="evidence" value="ECO:0007669"/>
    <property type="project" value="UniProtKB-UniRule"/>
</dbReference>
<dbReference type="InterPro" id="IPR036412">
    <property type="entry name" value="HAD-like_sf"/>
</dbReference>
<evidence type="ECO:0000313" key="3">
    <source>
        <dbReference type="EMBL" id="KAI5074775.1"/>
    </source>
</evidence>
<keyword evidence="1" id="KW-0496">Mitochondrion</keyword>
<comment type="function">
    <text evidence="1">Essential component of the TIM23 complex, a complex that mediates the translocation of transit peptide-containing proteins across the mitochondrial inner membrane.</text>
</comment>
<accession>A0A9D4UV41</accession>
<dbReference type="PANTHER" id="PTHR12210">
    <property type="entry name" value="DULLARD PROTEIN PHOSPHATASE"/>
    <property type="match status" value="1"/>
</dbReference>
<dbReference type="GO" id="GO:0015031">
    <property type="term" value="P:protein transport"/>
    <property type="evidence" value="ECO:0007669"/>
    <property type="project" value="UniProtKB-KW"/>
</dbReference>
<comment type="subunit">
    <text evidence="1">Component of the TIM23 complex.</text>
</comment>
<dbReference type="AlphaFoldDB" id="A0A9D4UV41"/>
<dbReference type="OrthoDB" id="287041at2759"/>
<keyword evidence="1" id="KW-0813">Transport</keyword>
<comment type="subcellular location">
    <subcellularLocation>
        <location evidence="1">Mitochondrion inner membrane</location>
        <topology evidence="1">Single-pass membrane protein</topology>
    </subcellularLocation>
</comment>
<dbReference type="InterPro" id="IPR050365">
    <property type="entry name" value="TIM50"/>
</dbReference>
<dbReference type="EMBL" id="JABFUD020000010">
    <property type="protein sequence ID" value="KAI5074775.1"/>
    <property type="molecule type" value="Genomic_DNA"/>
</dbReference>
<gene>
    <name evidence="3" type="ORF">GOP47_0010736</name>
</gene>